<reference evidence="1" key="1">
    <citation type="submission" date="2018-11" db="EMBL/GenBank/DDBJ databases">
        <authorList>
            <consortium name="Pathogen Informatics"/>
        </authorList>
    </citation>
    <scope>NUCLEOTIDE SEQUENCE</scope>
</reference>
<gene>
    <name evidence="1" type="ORF">PXEA_LOCUS22327</name>
</gene>
<protein>
    <submittedName>
        <fullName evidence="1">Uncharacterized protein</fullName>
    </submittedName>
</protein>
<organism evidence="1 2">
    <name type="scientific">Protopolystoma xenopodis</name>
    <dbReference type="NCBI Taxonomy" id="117903"/>
    <lineage>
        <taxon>Eukaryota</taxon>
        <taxon>Metazoa</taxon>
        <taxon>Spiralia</taxon>
        <taxon>Lophotrochozoa</taxon>
        <taxon>Platyhelminthes</taxon>
        <taxon>Monogenea</taxon>
        <taxon>Polyopisthocotylea</taxon>
        <taxon>Polystomatidea</taxon>
        <taxon>Polystomatidae</taxon>
        <taxon>Protopolystoma</taxon>
    </lineage>
</organism>
<proteinExistence type="predicted"/>
<dbReference type="Proteomes" id="UP000784294">
    <property type="component" value="Unassembled WGS sequence"/>
</dbReference>
<comment type="caution">
    <text evidence="1">The sequence shown here is derived from an EMBL/GenBank/DDBJ whole genome shotgun (WGS) entry which is preliminary data.</text>
</comment>
<name>A0A448X5U2_9PLAT</name>
<sequence length="90" mass="10475">MRLYETWRRIWLDTDKPTRGAKKYYGFNAEAGPDNLKAKSFPPAKWPVGIQKSAEKWRDERAFVGIINQALSDVDKFASREPGCKREEQQ</sequence>
<dbReference type="EMBL" id="CAAALY010098500">
    <property type="protein sequence ID" value="VEL28887.1"/>
    <property type="molecule type" value="Genomic_DNA"/>
</dbReference>
<accession>A0A448X5U2</accession>
<dbReference type="AlphaFoldDB" id="A0A448X5U2"/>
<evidence type="ECO:0000313" key="2">
    <source>
        <dbReference type="Proteomes" id="UP000784294"/>
    </source>
</evidence>
<keyword evidence="2" id="KW-1185">Reference proteome</keyword>
<evidence type="ECO:0000313" key="1">
    <source>
        <dbReference type="EMBL" id="VEL28887.1"/>
    </source>
</evidence>